<dbReference type="SUPFAM" id="SSF52540">
    <property type="entry name" value="P-loop containing nucleoside triphosphate hydrolases"/>
    <property type="match status" value="1"/>
</dbReference>
<evidence type="ECO:0000313" key="1">
    <source>
        <dbReference type="EMBL" id="MCW8344925.1"/>
    </source>
</evidence>
<evidence type="ECO:0000313" key="2">
    <source>
        <dbReference type="Proteomes" id="UP001155587"/>
    </source>
</evidence>
<proteinExistence type="predicted"/>
<name>A0A9X3CM58_9VIBR</name>
<dbReference type="Proteomes" id="UP001155587">
    <property type="component" value="Unassembled WGS sequence"/>
</dbReference>
<sequence length="228" mass="25148">MHTLIKELQDKQLIWKGSHAFLSSADHRTTGFDELDQRLNGGFPSHGVVDIQSIGGIGELRLLLPHITTCAQKRLLILINPPGYLCADYLLAQGIQPSQVLILYPTSAKHALWAAEQSLKSGASGCVCLWQNDIEIHQAKRLQVASETGQCLQFLFRQVQPHIFSLPVSLGLTLVPHDSGLEVSITKQKGGFSRHPFIVNMTMHWPELTVAVEPNASTVISFPMQQQG</sequence>
<dbReference type="InterPro" id="IPR017166">
    <property type="entry name" value="UCP037290"/>
</dbReference>
<reference evidence="1" key="1">
    <citation type="submission" date="2022-02" db="EMBL/GenBank/DDBJ databases">
        <title>Vibrio sp. nov, a new bacterium isolated from seawater.</title>
        <authorList>
            <person name="Yuan Y."/>
        </authorList>
    </citation>
    <scope>NUCLEOTIDE SEQUENCE</scope>
    <source>
        <strain evidence="1">ZSDZ65</strain>
    </source>
</reference>
<dbReference type="InterPro" id="IPR047610">
    <property type="entry name" value="ImuA_translesion"/>
</dbReference>
<dbReference type="InterPro" id="IPR027417">
    <property type="entry name" value="P-loop_NTPase"/>
</dbReference>
<keyword evidence="2" id="KW-1185">Reference proteome</keyword>
<dbReference type="RefSeq" id="WP_265673384.1">
    <property type="nucleotide sequence ID" value="NZ_JAKRRY010000002.1"/>
</dbReference>
<dbReference type="Gene3D" id="3.40.50.300">
    <property type="entry name" value="P-loop containing nucleotide triphosphate hydrolases"/>
    <property type="match status" value="1"/>
</dbReference>
<dbReference type="PIRSF" id="PIRSF037290">
    <property type="entry name" value="UCP037290"/>
    <property type="match status" value="1"/>
</dbReference>
<accession>A0A9X3CM58</accession>
<dbReference type="EMBL" id="JAKRRY010000002">
    <property type="protein sequence ID" value="MCW8344925.1"/>
    <property type="molecule type" value="Genomic_DNA"/>
</dbReference>
<dbReference type="NCBIfam" id="NF033429">
    <property type="entry name" value="ImuA_translesion"/>
    <property type="match status" value="1"/>
</dbReference>
<comment type="caution">
    <text evidence="1">The sequence shown here is derived from an EMBL/GenBank/DDBJ whole genome shotgun (WGS) entry which is preliminary data.</text>
</comment>
<gene>
    <name evidence="1" type="primary">imuA</name>
    <name evidence="1" type="ORF">MD535_02640</name>
</gene>
<protein>
    <submittedName>
        <fullName evidence="1">Translesion DNA synthesis-associated protein ImuA</fullName>
    </submittedName>
</protein>
<dbReference type="AlphaFoldDB" id="A0A9X3CM58"/>
<organism evidence="1 2">
    <name type="scientific">Vibrio qingdaonensis</name>
    <dbReference type="NCBI Taxonomy" id="2829491"/>
    <lineage>
        <taxon>Bacteria</taxon>
        <taxon>Pseudomonadati</taxon>
        <taxon>Pseudomonadota</taxon>
        <taxon>Gammaproteobacteria</taxon>
        <taxon>Vibrionales</taxon>
        <taxon>Vibrionaceae</taxon>
        <taxon>Vibrio</taxon>
    </lineage>
</organism>